<dbReference type="Gene3D" id="3.60.10.10">
    <property type="entry name" value="Endonuclease/exonuclease/phosphatase"/>
    <property type="match status" value="1"/>
</dbReference>
<dbReference type="RefSeq" id="WP_107582906.1">
    <property type="nucleotide sequence ID" value="NZ_JAERMS010000042.1"/>
</dbReference>
<dbReference type="InterPro" id="IPR005135">
    <property type="entry name" value="Endo/exonuclease/phosphatase"/>
</dbReference>
<sequence>MNLLFSLLLGIFTIAELNCENLFDAEHDSLKNDTEFLPNSYHHWTHYRYWRKLTNISQELIACGGESVEWTQPDLIALCEVENDSVLTDLTKKSLLRNARYEYFMTNSPDERGIDVALLYSPFSFRPVNSHSIRINLLADMKPTRDILYVSGEVITGDTLHVFVVHAPSRSGGEKFSEPFRLQVISQLGSAIDSIYSLSAGAKIIVMGDFNDYSDSHSLQILRKYGLTEISEKAKGTHGAKATYKFRGEWKSLDHIFVSESLCQRKWECHVVDLPFLLTHDEKYGGMMPLRTFSMYKYNDGYSDHLPLVAKIEI</sequence>
<dbReference type="PANTHER" id="PTHR42834:SF1">
    <property type="entry name" value="ENDONUCLEASE_EXONUCLEASE_PHOSPHATASE FAMILY PROTEIN (AFU_ORTHOLOGUE AFUA_3G09210)"/>
    <property type="match status" value="1"/>
</dbReference>
<keyword evidence="3" id="KW-1185">Reference proteome</keyword>
<reference evidence="2 3" key="1">
    <citation type="submission" date="2021-01" db="EMBL/GenBank/DDBJ databases">
        <title>Prevotella A2931 sp. nov.</title>
        <authorList>
            <person name="Buhl M."/>
            <person name="Oberhettinger P."/>
        </authorList>
    </citation>
    <scope>NUCLEOTIDE SEQUENCE [LARGE SCALE GENOMIC DNA]</scope>
    <source>
        <strain evidence="2 3">A2931</strain>
    </source>
</reference>
<gene>
    <name evidence="2" type="ORF">JHU38_10500</name>
</gene>
<feature type="domain" description="Endonuclease/exonuclease/phosphatase" evidence="1">
    <location>
        <begin position="13"/>
        <end position="312"/>
    </location>
</feature>
<evidence type="ECO:0000259" key="1">
    <source>
        <dbReference type="Pfam" id="PF19580"/>
    </source>
</evidence>
<name>A0ABS3M7Q1_9BACT</name>
<dbReference type="PANTHER" id="PTHR42834">
    <property type="entry name" value="ENDONUCLEASE/EXONUCLEASE/PHOSPHATASE FAMILY PROTEIN (AFU_ORTHOLOGUE AFUA_3G09210)"/>
    <property type="match status" value="1"/>
</dbReference>
<evidence type="ECO:0000313" key="2">
    <source>
        <dbReference type="EMBL" id="MBO1364188.1"/>
    </source>
</evidence>
<proteinExistence type="predicted"/>
<organism evidence="2 3">
    <name type="scientific">Prevotella illustrans</name>
    <dbReference type="NCBI Taxonomy" id="2800387"/>
    <lineage>
        <taxon>Bacteria</taxon>
        <taxon>Pseudomonadati</taxon>
        <taxon>Bacteroidota</taxon>
        <taxon>Bacteroidia</taxon>
        <taxon>Bacteroidales</taxon>
        <taxon>Prevotellaceae</taxon>
        <taxon>Prevotella</taxon>
    </lineage>
</organism>
<dbReference type="GO" id="GO:0004519">
    <property type="term" value="F:endonuclease activity"/>
    <property type="evidence" value="ECO:0007669"/>
    <property type="project" value="UniProtKB-KW"/>
</dbReference>
<comment type="caution">
    <text evidence="2">The sequence shown here is derived from an EMBL/GenBank/DDBJ whole genome shotgun (WGS) entry which is preliminary data.</text>
</comment>
<dbReference type="Pfam" id="PF19580">
    <property type="entry name" value="Exo_endo_phos_3"/>
    <property type="match status" value="1"/>
</dbReference>
<dbReference type="EMBL" id="JAERMS010000042">
    <property type="protein sequence ID" value="MBO1364188.1"/>
    <property type="molecule type" value="Genomic_DNA"/>
</dbReference>
<keyword evidence="2" id="KW-0378">Hydrolase</keyword>
<protein>
    <submittedName>
        <fullName evidence="2">Endonuclease</fullName>
    </submittedName>
</protein>
<keyword evidence="2" id="KW-0255">Endonuclease</keyword>
<dbReference type="Proteomes" id="UP000664265">
    <property type="component" value="Unassembled WGS sequence"/>
</dbReference>
<accession>A0ABS3M7Q1</accession>
<dbReference type="SUPFAM" id="SSF56219">
    <property type="entry name" value="DNase I-like"/>
    <property type="match status" value="1"/>
</dbReference>
<dbReference type="InterPro" id="IPR036691">
    <property type="entry name" value="Endo/exonu/phosph_ase_sf"/>
</dbReference>
<keyword evidence="2" id="KW-0540">Nuclease</keyword>
<evidence type="ECO:0000313" key="3">
    <source>
        <dbReference type="Proteomes" id="UP000664265"/>
    </source>
</evidence>